<keyword evidence="1" id="KW-0479">Metal-binding</keyword>
<dbReference type="Gene3D" id="2.60.40.420">
    <property type="entry name" value="Cupredoxins - blue copper proteins"/>
    <property type="match status" value="1"/>
</dbReference>
<dbReference type="GO" id="GO:0009055">
    <property type="term" value="F:electron transfer activity"/>
    <property type="evidence" value="ECO:0007669"/>
    <property type="project" value="InterPro"/>
</dbReference>
<dbReference type="SUPFAM" id="SSF49503">
    <property type="entry name" value="Cupredoxins"/>
    <property type="match status" value="1"/>
</dbReference>
<protein>
    <recommendedName>
        <fullName evidence="6">Phytocyanin domain-containing protein</fullName>
    </recommendedName>
</protein>
<evidence type="ECO:0000256" key="1">
    <source>
        <dbReference type="ARBA" id="ARBA00022723"/>
    </source>
</evidence>
<dbReference type="GO" id="GO:0005886">
    <property type="term" value="C:plasma membrane"/>
    <property type="evidence" value="ECO:0007669"/>
    <property type="project" value="TreeGrafter"/>
</dbReference>
<dbReference type="InterPro" id="IPR003245">
    <property type="entry name" value="Phytocyanin_dom"/>
</dbReference>
<evidence type="ECO:0000256" key="3">
    <source>
        <dbReference type="ARBA" id="ARBA00023180"/>
    </source>
</evidence>
<dbReference type="PANTHER" id="PTHR33021">
    <property type="entry name" value="BLUE COPPER PROTEIN"/>
    <property type="match status" value="1"/>
</dbReference>
<evidence type="ECO:0000256" key="5">
    <source>
        <dbReference type="SAM" id="SignalP"/>
    </source>
</evidence>
<feature type="chain" id="PRO_5043046519" description="Phytocyanin domain-containing protein" evidence="5">
    <location>
        <begin position="25"/>
        <end position="198"/>
    </location>
</feature>
<dbReference type="CDD" id="cd04216">
    <property type="entry name" value="Phytocyanin"/>
    <property type="match status" value="1"/>
</dbReference>
<reference evidence="7 8" key="1">
    <citation type="journal article" date="2023" name="Hortic Res">
        <title>Pangenome of water caltrop reveals structural variations and asymmetric subgenome divergence after allopolyploidization.</title>
        <authorList>
            <person name="Zhang X."/>
            <person name="Chen Y."/>
            <person name="Wang L."/>
            <person name="Yuan Y."/>
            <person name="Fang M."/>
            <person name="Shi L."/>
            <person name="Lu R."/>
            <person name="Comes H.P."/>
            <person name="Ma Y."/>
            <person name="Chen Y."/>
            <person name="Huang G."/>
            <person name="Zhou Y."/>
            <person name="Zheng Z."/>
            <person name="Qiu Y."/>
        </authorList>
    </citation>
    <scope>NUCLEOTIDE SEQUENCE [LARGE SCALE GENOMIC DNA]</scope>
    <source>
        <strain evidence="7">F231</strain>
    </source>
</reference>
<proteinExistence type="predicted"/>
<sequence length="198" mass="21612">MEINGAVKTVMVVVITSMVLVVSATNHTVGGISGWDLTSDIGSWSAKTSFHDGDFLVFNYTPVHDVLEVNATEFTACKTINPIGVYTDGETVIPLSEPGTTRYFICGRSDHCSRGLKLRVRIHQKVTGSTAARGDKGKEQNPSRRRRHPLPPPIRSHCNDDNDSSGSGASRGKLDWMQRCLFSVVFPAVAQVILRLSL</sequence>
<name>A0AAN7LCQ9_TRANT</name>
<evidence type="ECO:0000313" key="8">
    <source>
        <dbReference type="Proteomes" id="UP001346149"/>
    </source>
</evidence>
<keyword evidence="5" id="KW-0732">Signal</keyword>
<dbReference type="InterPro" id="IPR008972">
    <property type="entry name" value="Cupredoxin"/>
</dbReference>
<dbReference type="FunFam" id="2.60.40.420:FF:000003">
    <property type="entry name" value="Blue copper"/>
    <property type="match status" value="1"/>
</dbReference>
<feature type="signal peptide" evidence="5">
    <location>
        <begin position="1"/>
        <end position="24"/>
    </location>
</feature>
<evidence type="ECO:0000259" key="6">
    <source>
        <dbReference type="PROSITE" id="PS51485"/>
    </source>
</evidence>
<dbReference type="AlphaFoldDB" id="A0AAN7LCQ9"/>
<feature type="region of interest" description="Disordered" evidence="4">
    <location>
        <begin position="126"/>
        <end position="170"/>
    </location>
</feature>
<keyword evidence="8" id="KW-1185">Reference proteome</keyword>
<gene>
    <name evidence="7" type="ORF">SAY86_006154</name>
</gene>
<keyword evidence="2" id="KW-0186">Copper</keyword>
<evidence type="ECO:0000313" key="7">
    <source>
        <dbReference type="EMBL" id="KAK4778626.1"/>
    </source>
</evidence>
<keyword evidence="3" id="KW-0325">Glycoprotein</keyword>
<dbReference type="EMBL" id="JAXQNO010000017">
    <property type="protein sequence ID" value="KAK4778626.1"/>
    <property type="molecule type" value="Genomic_DNA"/>
</dbReference>
<dbReference type="PROSITE" id="PS51485">
    <property type="entry name" value="PHYTOCYANIN"/>
    <property type="match status" value="1"/>
</dbReference>
<dbReference type="InterPro" id="IPR039391">
    <property type="entry name" value="Phytocyanin-like"/>
</dbReference>
<dbReference type="Pfam" id="PF02298">
    <property type="entry name" value="Cu_bind_like"/>
    <property type="match status" value="1"/>
</dbReference>
<organism evidence="7 8">
    <name type="scientific">Trapa natans</name>
    <name type="common">Water chestnut</name>
    <dbReference type="NCBI Taxonomy" id="22666"/>
    <lineage>
        <taxon>Eukaryota</taxon>
        <taxon>Viridiplantae</taxon>
        <taxon>Streptophyta</taxon>
        <taxon>Embryophyta</taxon>
        <taxon>Tracheophyta</taxon>
        <taxon>Spermatophyta</taxon>
        <taxon>Magnoliopsida</taxon>
        <taxon>eudicotyledons</taxon>
        <taxon>Gunneridae</taxon>
        <taxon>Pentapetalae</taxon>
        <taxon>rosids</taxon>
        <taxon>malvids</taxon>
        <taxon>Myrtales</taxon>
        <taxon>Lythraceae</taxon>
        <taxon>Trapa</taxon>
    </lineage>
</organism>
<feature type="compositionally biased region" description="Basic and acidic residues" evidence="4">
    <location>
        <begin position="133"/>
        <end position="142"/>
    </location>
</feature>
<evidence type="ECO:0000256" key="4">
    <source>
        <dbReference type="SAM" id="MobiDB-lite"/>
    </source>
</evidence>
<feature type="domain" description="Phytocyanin" evidence="6">
    <location>
        <begin position="25"/>
        <end position="124"/>
    </location>
</feature>
<dbReference type="PANTHER" id="PTHR33021:SF499">
    <property type="entry name" value="OS12G0150500 PROTEIN"/>
    <property type="match status" value="1"/>
</dbReference>
<accession>A0AAN7LCQ9</accession>
<dbReference type="GO" id="GO:0046872">
    <property type="term" value="F:metal ion binding"/>
    <property type="evidence" value="ECO:0007669"/>
    <property type="project" value="UniProtKB-KW"/>
</dbReference>
<dbReference type="Proteomes" id="UP001346149">
    <property type="component" value="Unassembled WGS sequence"/>
</dbReference>
<evidence type="ECO:0000256" key="2">
    <source>
        <dbReference type="ARBA" id="ARBA00023008"/>
    </source>
</evidence>
<comment type="caution">
    <text evidence="7">The sequence shown here is derived from an EMBL/GenBank/DDBJ whole genome shotgun (WGS) entry which is preliminary data.</text>
</comment>